<organism evidence="2 3">
    <name type="scientific">Fragilariopsis cylindrus CCMP1102</name>
    <dbReference type="NCBI Taxonomy" id="635003"/>
    <lineage>
        <taxon>Eukaryota</taxon>
        <taxon>Sar</taxon>
        <taxon>Stramenopiles</taxon>
        <taxon>Ochrophyta</taxon>
        <taxon>Bacillariophyta</taxon>
        <taxon>Bacillariophyceae</taxon>
        <taxon>Bacillariophycidae</taxon>
        <taxon>Bacillariales</taxon>
        <taxon>Bacillariaceae</taxon>
        <taxon>Fragilariopsis</taxon>
    </lineage>
</organism>
<evidence type="ECO:0000256" key="1">
    <source>
        <dbReference type="SAM" id="MobiDB-lite"/>
    </source>
</evidence>
<keyword evidence="3" id="KW-1185">Reference proteome</keyword>
<feature type="region of interest" description="Disordered" evidence="1">
    <location>
        <begin position="129"/>
        <end position="244"/>
    </location>
</feature>
<dbReference type="AlphaFoldDB" id="A0A1E7FYS2"/>
<proteinExistence type="predicted"/>
<gene>
    <name evidence="2" type="ORF">FRACYDRAFT_233461</name>
</gene>
<feature type="region of interest" description="Disordered" evidence="1">
    <location>
        <begin position="265"/>
        <end position="286"/>
    </location>
</feature>
<dbReference type="Proteomes" id="UP000095751">
    <property type="component" value="Unassembled WGS sequence"/>
</dbReference>
<reference evidence="2 3" key="1">
    <citation type="submission" date="2016-09" db="EMBL/GenBank/DDBJ databases">
        <title>Extensive genetic diversity and differential bi-allelic expression allows diatom success in the polar Southern Ocean.</title>
        <authorList>
            <consortium name="DOE Joint Genome Institute"/>
            <person name="Mock T."/>
            <person name="Otillar R.P."/>
            <person name="Strauss J."/>
            <person name="Dupont C."/>
            <person name="Frickenhaus S."/>
            <person name="Maumus F."/>
            <person name="Mcmullan M."/>
            <person name="Sanges R."/>
            <person name="Schmutz J."/>
            <person name="Toseland A."/>
            <person name="Valas R."/>
            <person name="Veluchamy A."/>
            <person name="Ward B.J."/>
            <person name="Allen A."/>
            <person name="Barry K."/>
            <person name="Falciatore A."/>
            <person name="Ferrante M."/>
            <person name="Fortunato A.E."/>
            <person name="Gloeckner G."/>
            <person name="Gruber A."/>
            <person name="Hipkin R."/>
            <person name="Janech M."/>
            <person name="Kroth P."/>
            <person name="Leese F."/>
            <person name="Lindquist E."/>
            <person name="Lyon B.R."/>
            <person name="Martin J."/>
            <person name="Mayer C."/>
            <person name="Parker M."/>
            <person name="Quesneville H."/>
            <person name="Raymond J."/>
            <person name="Uhlig C."/>
            <person name="Valentin K.U."/>
            <person name="Worden A.Z."/>
            <person name="Armbrust E.V."/>
            <person name="Bowler C."/>
            <person name="Green B."/>
            <person name="Moulton V."/>
            <person name="Van Oosterhout C."/>
            <person name="Grigoriev I."/>
        </authorList>
    </citation>
    <scope>NUCLEOTIDE SEQUENCE [LARGE SCALE GENOMIC DNA]</scope>
    <source>
        <strain evidence="2 3">CCMP1102</strain>
    </source>
</reference>
<dbReference type="KEGG" id="fcy:FRACYDRAFT_233461"/>
<dbReference type="OrthoDB" id="48367at2759"/>
<sequence>MWNRRFGKRRQLRQRISSAAVLVVTSTIVILLVALALAPSSIKAFVSPSHSSHSYQCSHQQSISTSTTTTSTRLFYTMPDVSSMKAAEMRQELESYGISTHTLFDKHEFEEKLMEARRHYEQTLDDVMASTRPKEKKKPTQQQSQQPKRKTVSYQNGRHQDERIYSSDAAQHQQHHGYETAGGAGGGQHTQTQERPRQQQQRPPRQQRRHYRASPDPVGPNDNFHQYNNANAGRQQRARSSSPFEQDPLFAHEAQHAYQDQGARDFYGGGGGHHHHEQHQHQQHYDEYEVGGGHQSYRQQQRYRHEEQIPRTYEDPEIEMKYQAALQEAYNMKVEDLQIELNGRGISTKYCMIFKDFCNEYAKAIADDKQKVVIKRCCHAKIRSIYVDIKERADVK</sequence>
<protein>
    <submittedName>
        <fullName evidence="2">Uncharacterized protein</fullName>
    </submittedName>
</protein>
<name>A0A1E7FYS2_9STRA</name>
<evidence type="ECO:0000313" key="2">
    <source>
        <dbReference type="EMBL" id="OEU23288.1"/>
    </source>
</evidence>
<feature type="compositionally biased region" description="Polar residues" evidence="1">
    <location>
        <begin position="223"/>
        <end position="244"/>
    </location>
</feature>
<accession>A0A1E7FYS2</accession>
<dbReference type="InParanoid" id="A0A1E7FYS2"/>
<dbReference type="EMBL" id="KV784353">
    <property type="protein sequence ID" value="OEU23288.1"/>
    <property type="molecule type" value="Genomic_DNA"/>
</dbReference>
<evidence type="ECO:0000313" key="3">
    <source>
        <dbReference type="Proteomes" id="UP000095751"/>
    </source>
</evidence>